<dbReference type="RefSeq" id="XP_002948457.1">
    <property type="nucleotide sequence ID" value="XM_002948411.1"/>
</dbReference>
<sequence length="1040" mass="106252">MAALLAVVLLTMMSPRTYLRNRNSFILSIRLAMALGNTLAAGIAPYNCLMGTTAPYYIPRHVTTLAGDKVGFGGISAAAPPPLGGGYDDVPYCRSGDDGDGGCARLGGGGGGGLWMSAAGMSLTAVRMMVNTGLLYVALKAVIWGRERMYDYDYDTTSKAGASVWTAAASRAASGGRRRDGASVALADPQAAAQLSTPRGASTALLMSTPPPPPAPPAGNHDGRFRILPSSSLSHSGGGAATVAAAAAVYPPRRRVDALYGGAVHRRAISGRTLGYRPVVTSYYLSVKSSSLMCRTALLPSVPVRMHTYILRYGVRELKQRLRPLVGLLADLDRRVGDSDDGDGDGNSDDRFVEAALRLRRCVADATVAAAAAAMSSGRRRRILDRDKYNDDTATAKCNAAAAAAAAAHRVAADNIDAAAAMSYTTHASPMSSRSPAAAAIATPSYSCLSSTAVVRGCVHLLGVVTSLFGFATTATRGNGAAAAAATAAAVSAKSPVGGMALPYHLELRGLENLEEASELLSQALLEAGDDGDSPDRGRYDVVHSPRNMTFTLSPVAVAAPAERGTEIEVELHRWDLLYDMYGGRGGGGGGGVMPDTGCGGSGGDVASQAARHVRVIVVDTDGDAVLMDEHVDFEPYMSYLKKRLDESTEAARCELSCSSSVRLRLPAPTQPGMSYIHILPSSMSASPSLQALPYTTAAAAATAGDGLATECSLSGRTPPTAGSYGPLATLPLLVMPTAAAAAEMRTLYDTMVDDLLDLPVTEAGDDVAAAAVEDAAAAAVSYRSDLYCEGGGGGGSGGGGGGMPTPAHVTAFHQHFVPFASDVAYLTSWLQKKVINNNALRIVDTDGGNDGKYGTEGSPRTGPAAASGSKYGTEGDFSATLAAGAIATESESELQAIVQLAASVLSYMENCGLHASMRDLKATLATLWPYGIETASAAAVATGSDTTSALFVPSVSNVAAATGADDAADTAVRHYSVSCPCPAMEGGGGGGGDGGGGGGGGGRGDGPQDMAVSKRSFHFPLVRDAGTDEVPAQACCQDH</sequence>
<keyword evidence="2" id="KW-0732">Signal</keyword>
<reference evidence="3 4" key="1">
    <citation type="journal article" date="2010" name="Science">
        <title>Genomic analysis of organismal complexity in the multicellular green alga Volvox carteri.</title>
        <authorList>
            <person name="Prochnik S.E."/>
            <person name="Umen J."/>
            <person name="Nedelcu A.M."/>
            <person name="Hallmann A."/>
            <person name="Miller S.M."/>
            <person name="Nishii I."/>
            <person name="Ferris P."/>
            <person name="Kuo A."/>
            <person name="Mitros T."/>
            <person name="Fritz-Laylin L.K."/>
            <person name="Hellsten U."/>
            <person name="Chapman J."/>
            <person name="Simakov O."/>
            <person name="Rensing S.A."/>
            <person name="Terry A."/>
            <person name="Pangilinan J."/>
            <person name="Kapitonov V."/>
            <person name="Jurka J."/>
            <person name="Salamov A."/>
            <person name="Shapiro H."/>
            <person name="Schmutz J."/>
            <person name="Grimwood J."/>
            <person name="Lindquist E."/>
            <person name="Lucas S."/>
            <person name="Grigoriev I.V."/>
            <person name="Schmitt R."/>
            <person name="Kirk D."/>
            <person name="Rokhsar D.S."/>
        </authorList>
    </citation>
    <scope>NUCLEOTIDE SEQUENCE [LARGE SCALE GENOMIC DNA]</scope>
    <source>
        <strain evidence="4">f. Nagariensis / Eve</strain>
    </source>
</reference>
<dbReference type="EMBL" id="GL378331">
    <property type="protein sequence ID" value="EFJ50332.1"/>
    <property type="molecule type" value="Genomic_DNA"/>
</dbReference>
<protein>
    <submittedName>
        <fullName evidence="3">Uncharacterized protein</fullName>
    </submittedName>
</protein>
<organism evidence="4">
    <name type="scientific">Volvox carteri f. nagariensis</name>
    <dbReference type="NCBI Taxonomy" id="3068"/>
    <lineage>
        <taxon>Eukaryota</taxon>
        <taxon>Viridiplantae</taxon>
        <taxon>Chlorophyta</taxon>
        <taxon>core chlorophytes</taxon>
        <taxon>Chlorophyceae</taxon>
        <taxon>CS clade</taxon>
        <taxon>Chlamydomonadales</taxon>
        <taxon>Volvocaceae</taxon>
        <taxon>Volvox</taxon>
    </lineage>
</organism>
<feature type="signal peptide" evidence="2">
    <location>
        <begin position="1"/>
        <end position="19"/>
    </location>
</feature>
<feature type="region of interest" description="Disordered" evidence="1">
    <location>
        <begin position="991"/>
        <end position="1012"/>
    </location>
</feature>
<keyword evidence="4" id="KW-1185">Reference proteome</keyword>
<feature type="chain" id="PRO_5003123770" evidence="2">
    <location>
        <begin position="20"/>
        <end position="1040"/>
    </location>
</feature>
<evidence type="ECO:0000256" key="2">
    <source>
        <dbReference type="SAM" id="SignalP"/>
    </source>
</evidence>
<dbReference type="GeneID" id="9624758"/>
<feature type="compositionally biased region" description="Gly residues" evidence="1">
    <location>
        <begin position="991"/>
        <end position="1006"/>
    </location>
</feature>
<feature type="region of interest" description="Disordered" evidence="1">
    <location>
        <begin position="847"/>
        <end position="871"/>
    </location>
</feature>
<dbReference type="OrthoDB" id="10685767at2759"/>
<gene>
    <name evidence="3" type="ORF">VOLCADRAFT_88833</name>
</gene>
<evidence type="ECO:0000313" key="4">
    <source>
        <dbReference type="Proteomes" id="UP000001058"/>
    </source>
</evidence>
<dbReference type="Proteomes" id="UP000001058">
    <property type="component" value="Unassembled WGS sequence"/>
</dbReference>
<evidence type="ECO:0000313" key="3">
    <source>
        <dbReference type="EMBL" id="EFJ50332.1"/>
    </source>
</evidence>
<accession>D8TQ29</accession>
<proteinExistence type="predicted"/>
<dbReference type="InParanoid" id="D8TQ29"/>
<evidence type="ECO:0000256" key="1">
    <source>
        <dbReference type="SAM" id="MobiDB-lite"/>
    </source>
</evidence>
<dbReference type="AlphaFoldDB" id="D8TQ29"/>
<name>D8TQ29_VOLCA</name>
<dbReference type="KEGG" id="vcn:VOLCADRAFT_88833"/>